<name>A0A0A9GP26_ARUDO</name>
<organism evidence="1">
    <name type="scientific">Arundo donax</name>
    <name type="common">Giant reed</name>
    <name type="synonym">Donax arundinaceus</name>
    <dbReference type="NCBI Taxonomy" id="35708"/>
    <lineage>
        <taxon>Eukaryota</taxon>
        <taxon>Viridiplantae</taxon>
        <taxon>Streptophyta</taxon>
        <taxon>Embryophyta</taxon>
        <taxon>Tracheophyta</taxon>
        <taxon>Spermatophyta</taxon>
        <taxon>Magnoliopsida</taxon>
        <taxon>Liliopsida</taxon>
        <taxon>Poales</taxon>
        <taxon>Poaceae</taxon>
        <taxon>PACMAD clade</taxon>
        <taxon>Arundinoideae</taxon>
        <taxon>Arundineae</taxon>
        <taxon>Arundo</taxon>
    </lineage>
</organism>
<proteinExistence type="predicted"/>
<dbReference type="AlphaFoldDB" id="A0A0A9GP26"/>
<reference evidence="1" key="1">
    <citation type="submission" date="2014-09" db="EMBL/GenBank/DDBJ databases">
        <authorList>
            <person name="Magalhaes I.L.F."/>
            <person name="Oliveira U."/>
            <person name="Santos F.R."/>
            <person name="Vidigal T.H.D.A."/>
            <person name="Brescovit A.D."/>
            <person name="Santos A.J."/>
        </authorList>
    </citation>
    <scope>NUCLEOTIDE SEQUENCE</scope>
    <source>
        <tissue evidence="1">Shoot tissue taken approximately 20 cm above the soil surface</tissue>
    </source>
</reference>
<reference evidence="1" key="2">
    <citation type="journal article" date="2015" name="Data Brief">
        <title>Shoot transcriptome of the giant reed, Arundo donax.</title>
        <authorList>
            <person name="Barrero R.A."/>
            <person name="Guerrero F.D."/>
            <person name="Moolhuijzen P."/>
            <person name="Goolsby J.A."/>
            <person name="Tidwell J."/>
            <person name="Bellgard S.E."/>
            <person name="Bellgard M.I."/>
        </authorList>
    </citation>
    <scope>NUCLEOTIDE SEQUENCE</scope>
    <source>
        <tissue evidence="1">Shoot tissue taken approximately 20 cm above the soil surface</tissue>
    </source>
</reference>
<accession>A0A0A9GP26</accession>
<protein>
    <submittedName>
        <fullName evidence="1">Uncharacterized protein</fullName>
    </submittedName>
</protein>
<evidence type="ECO:0000313" key="1">
    <source>
        <dbReference type="EMBL" id="JAE25119.1"/>
    </source>
</evidence>
<dbReference type="EMBL" id="GBRH01172777">
    <property type="protein sequence ID" value="JAE25119.1"/>
    <property type="molecule type" value="Transcribed_RNA"/>
</dbReference>
<sequence length="29" mass="3465">MISHAWDHKGFCSIQSFLQNIPICKIYRK</sequence>